<dbReference type="InterPro" id="IPR002559">
    <property type="entry name" value="Transposase_11"/>
</dbReference>
<feature type="domain" description="Transposase IS4-like" evidence="1">
    <location>
        <begin position="95"/>
        <end position="247"/>
    </location>
</feature>
<organism evidence="3 4">
    <name type="scientific">Bacteroides xylanisolvens</name>
    <dbReference type="NCBI Taxonomy" id="371601"/>
    <lineage>
        <taxon>Bacteria</taxon>
        <taxon>Pseudomonadati</taxon>
        <taxon>Bacteroidota</taxon>
        <taxon>Bacteroidia</taxon>
        <taxon>Bacteroidales</taxon>
        <taxon>Bacteroidaceae</taxon>
        <taxon>Bacteroides</taxon>
    </lineage>
</organism>
<dbReference type="EMBL" id="QRNE01000178">
    <property type="protein sequence ID" value="RHK19528.1"/>
    <property type="molecule type" value="Genomic_DNA"/>
</dbReference>
<dbReference type="InterPro" id="IPR025161">
    <property type="entry name" value="IS402-like_dom"/>
</dbReference>
<dbReference type="Proteomes" id="UP000285503">
    <property type="component" value="Unassembled WGS sequence"/>
</dbReference>
<evidence type="ECO:0000313" key="4">
    <source>
        <dbReference type="Proteomes" id="UP000285503"/>
    </source>
</evidence>
<protein>
    <submittedName>
        <fullName evidence="3">IS5 family transposase</fullName>
    </submittedName>
</protein>
<dbReference type="GO" id="GO:0006313">
    <property type="term" value="P:DNA transposition"/>
    <property type="evidence" value="ECO:0007669"/>
    <property type="project" value="InterPro"/>
</dbReference>
<reference evidence="3 4" key="1">
    <citation type="submission" date="2018-08" db="EMBL/GenBank/DDBJ databases">
        <title>A genome reference for cultivated species of the human gut microbiota.</title>
        <authorList>
            <person name="Zou Y."/>
            <person name="Xue W."/>
            <person name="Luo G."/>
        </authorList>
    </citation>
    <scope>NUCLEOTIDE SEQUENCE [LARGE SCALE GENOMIC DNA]</scope>
    <source>
        <strain evidence="3 4">AF46-11NS</strain>
    </source>
</reference>
<accession>A0A415FEL1</accession>
<proteinExistence type="predicted"/>
<dbReference type="NCBIfam" id="NF033580">
    <property type="entry name" value="transpos_IS5_3"/>
    <property type="match status" value="1"/>
</dbReference>
<dbReference type="PANTHER" id="PTHR30007">
    <property type="entry name" value="PHP DOMAIN PROTEIN"/>
    <property type="match status" value="1"/>
</dbReference>
<dbReference type="Pfam" id="PF13340">
    <property type="entry name" value="DUF4096"/>
    <property type="match status" value="1"/>
</dbReference>
<dbReference type="GeneID" id="69483014"/>
<dbReference type="GO" id="GO:0004803">
    <property type="term" value="F:transposase activity"/>
    <property type="evidence" value="ECO:0007669"/>
    <property type="project" value="InterPro"/>
</dbReference>
<feature type="domain" description="Insertion element IS402-like" evidence="2">
    <location>
        <begin position="8"/>
        <end position="77"/>
    </location>
</feature>
<gene>
    <name evidence="3" type="ORF">DW075_21555</name>
</gene>
<dbReference type="RefSeq" id="WP_004316930.1">
    <property type="nucleotide sequence ID" value="NZ_CABKPA010000036.1"/>
</dbReference>
<sequence length="257" mass="30133">MGQYSTNLTDKQWQVIEKIINPQERRRKHSLRNIMNAILYLLKTGCQWRMIPKNFAPWESVYYYFSKWKNEGIIEELLDTLRSMVRIQSGRNESPSMGIIDSRNVKTSHHVDSVRGLDGNKKIKGRKQHIIVDSQGYLMSVAVHEANVHDSKGAPKVIERLSYKFPRLAKILADGGYRGSLADWVFDKFKWELEVVLRPDECPSKFKVIPKRWIVERAFAWLENFRRLTIDYEFHADTAETMVQLAFCKIMLNKIIV</sequence>
<dbReference type="Pfam" id="PF01609">
    <property type="entry name" value="DDE_Tnp_1"/>
    <property type="match status" value="1"/>
</dbReference>
<comment type="caution">
    <text evidence="3">The sequence shown here is derived from an EMBL/GenBank/DDBJ whole genome shotgun (WGS) entry which is preliminary data.</text>
</comment>
<name>A0A415FEL1_9BACE</name>
<evidence type="ECO:0000259" key="1">
    <source>
        <dbReference type="Pfam" id="PF01609"/>
    </source>
</evidence>
<dbReference type="PANTHER" id="PTHR30007:SF0">
    <property type="entry name" value="TRANSPOSASE"/>
    <property type="match status" value="1"/>
</dbReference>
<dbReference type="GO" id="GO:0003677">
    <property type="term" value="F:DNA binding"/>
    <property type="evidence" value="ECO:0007669"/>
    <property type="project" value="InterPro"/>
</dbReference>
<evidence type="ECO:0000313" key="3">
    <source>
        <dbReference type="EMBL" id="RHK19528.1"/>
    </source>
</evidence>
<dbReference type="AlphaFoldDB" id="A0A415FEL1"/>
<evidence type="ECO:0000259" key="2">
    <source>
        <dbReference type="Pfam" id="PF13340"/>
    </source>
</evidence>